<keyword evidence="5" id="KW-0472">Membrane</keyword>
<dbReference type="PANTHER" id="PTHR40038:SF1">
    <property type="entry name" value="MEMBRANE-ASSOCIATED PROTEIN TCAA"/>
    <property type="match status" value="1"/>
</dbReference>
<dbReference type="PANTHER" id="PTHR40038">
    <property type="entry name" value="MEMBRANE-ASSOCIATED PROTEIN TCAA"/>
    <property type="match status" value="1"/>
</dbReference>
<feature type="transmembrane region" description="Helical" evidence="5">
    <location>
        <begin position="94"/>
        <end position="115"/>
    </location>
</feature>
<keyword evidence="5" id="KW-1133">Transmembrane helix</keyword>
<name>A0A074LL93_9BACL</name>
<dbReference type="EMBL" id="JMIR01000039">
    <property type="protein sequence ID" value="KEO81340.1"/>
    <property type="molecule type" value="Genomic_DNA"/>
</dbReference>
<evidence type="ECO:0000313" key="8">
    <source>
        <dbReference type="Proteomes" id="UP000027931"/>
    </source>
</evidence>
<evidence type="ECO:0000256" key="1">
    <source>
        <dbReference type="ARBA" id="ARBA00022723"/>
    </source>
</evidence>
<gene>
    <name evidence="7" type="ORF">EL26_21115</name>
</gene>
<keyword evidence="3" id="KW-0862">Zinc</keyword>
<comment type="caution">
    <text evidence="7">The sequence shown here is derived from an EMBL/GenBank/DDBJ whole genome shotgun (WGS) entry which is preliminary data.</text>
</comment>
<dbReference type="InterPro" id="IPR036280">
    <property type="entry name" value="Multihaem_cyt_sf"/>
</dbReference>
<dbReference type="SMART" id="SM00547">
    <property type="entry name" value="ZnF_RBZ"/>
    <property type="match status" value="2"/>
</dbReference>
<dbReference type="Proteomes" id="UP000027931">
    <property type="component" value="Unassembled WGS sequence"/>
</dbReference>
<dbReference type="OrthoDB" id="9764015at2"/>
<dbReference type="InterPro" id="IPR001876">
    <property type="entry name" value="Znf_RanBP2"/>
</dbReference>
<dbReference type="RefSeq" id="WP_038093358.1">
    <property type="nucleotide sequence ID" value="NZ_JMIR01000039.1"/>
</dbReference>
<dbReference type="AlphaFoldDB" id="A0A074LL93"/>
<keyword evidence="2" id="KW-0863">Zinc-finger</keyword>
<feature type="domain" description="RanBP2-type" evidence="6">
    <location>
        <begin position="3"/>
        <end position="24"/>
    </location>
</feature>
<keyword evidence="1" id="KW-0479">Metal-binding</keyword>
<protein>
    <recommendedName>
        <fullName evidence="6">RanBP2-type domain-containing protein</fullName>
    </recommendedName>
</protein>
<evidence type="ECO:0000256" key="5">
    <source>
        <dbReference type="SAM" id="Phobius"/>
    </source>
</evidence>
<organism evidence="7 8">
    <name type="scientific">Tumebacillus flagellatus</name>
    <dbReference type="NCBI Taxonomy" id="1157490"/>
    <lineage>
        <taxon>Bacteria</taxon>
        <taxon>Bacillati</taxon>
        <taxon>Bacillota</taxon>
        <taxon>Bacilli</taxon>
        <taxon>Bacillales</taxon>
        <taxon>Alicyclobacillaceae</taxon>
        <taxon>Tumebacillus</taxon>
    </lineage>
</organism>
<dbReference type="InterPro" id="IPR025874">
    <property type="entry name" value="DZR"/>
</dbReference>
<dbReference type="STRING" id="1157490.EL26_21115"/>
<evidence type="ECO:0000313" key="7">
    <source>
        <dbReference type="EMBL" id="KEO81340.1"/>
    </source>
</evidence>
<dbReference type="GO" id="GO:0008270">
    <property type="term" value="F:zinc ion binding"/>
    <property type="evidence" value="ECO:0007669"/>
    <property type="project" value="UniProtKB-KW"/>
</dbReference>
<proteinExistence type="predicted"/>
<sequence length="271" mass="29066">MANCPKCHTQNDSHSKFCIACGTPLNQGGVQPATQPVHSACPNCHAELHPSDKFCIQCGTPVTASLSNNLHAQPQHHAHQPQTYYPPAPKKSPLPLIIGLVALVLVLAGGGFWIYKSMSKPVAQPTPPANTNTGTGTTTGKSTPIPTPQNANQKIDVANKPTQVSNLNYFYHTWVLSEAKLDLSTNMVYQTKPGEWVGAIAIGADKSFAFSQSGQLDEMGTWKATGDSTYPIQIVSEGTYMKVEPTTITDGTAGIIIWIDDSNAFLGMLYE</sequence>
<evidence type="ECO:0000256" key="3">
    <source>
        <dbReference type="ARBA" id="ARBA00022833"/>
    </source>
</evidence>
<accession>A0A074LL93</accession>
<feature type="domain" description="RanBP2-type" evidence="6">
    <location>
        <begin position="37"/>
        <end position="61"/>
    </location>
</feature>
<evidence type="ECO:0000259" key="6">
    <source>
        <dbReference type="SMART" id="SM00547"/>
    </source>
</evidence>
<dbReference type="SUPFAM" id="SSF48695">
    <property type="entry name" value="Multiheme cytochromes"/>
    <property type="match status" value="1"/>
</dbReference>
<evidence type="ECO:0000256" key="4">
    <source>
        <dbReference type="SAM" id="MobiDB-lite"/>
    </source>
</evidence>
<evidence type="ECO:0000256" key="2">
    <source>
        <dbReference type="ARBA" id="ARBA00022771"/>
    </source>
</evidence>
<keyword evidence="5" id="KW-0812">Transmembrane</keyword>
<feature type="compositionally biased region" description="Low complexity" evidence="4">
    <location>
        <begin position="129"/>
        <end position="144"/>
    </location>
</feature>
<keyword evidence="8" id="KW-1185">Reference proteome</keyword>
<dbReference type="Pfam" id="PF12773">
    <property type="entry name" value="DZR"/>
    <property type="match status" value="1"/>
</dbReference>
<reference evidence="7 8" key="1">
    <citation type="journal article" date="2013" name="Int. J. Syst. Evol. Microbiol.">
        <title>Tumebacillus flagellatus sp. nov., an alpha-amylase/pullulanase-producing bacterium isolated from cassava wastewater.</title>
        <authorList>
            <person name="Wang Q."/>
            <person name="Xie N."/>
            <person name="Qin Y."/>
            <person name="Shen N."/>
            <person name="Zhu J."/>
            <person name="Mi H."/>
            <person name="Huang R."/>
        </authorList>
    </citation>
    <scope>NUCLEOTIDE SEQUENCE [LARGE SCALE GENOMIC DNA]</scope>
    <source>
        <strain evidence="7 8">GST4</strain>
    </source>
</reference>
<feature type="region of interest" description="Disordered" evidence="4">
    <location>
        <begin position="122"/>
        <end position="149"/>
    </location>
</feature>